<keyword evidence="2 6" id="KW-0853">WD repeat</keyword>
<keyword evidence="9" id="KW-1185">Reference proteome</keyword>
<dbReference type="PANTHER" id="PTHR12764:SF4">
    <property type="entry name" value="INTRAFLAGELLAR TRANSPORT PROTEIN 122 HOMOLOG"/>
    <property type="match status" value="1"/>
</dbReference>
<evidence type="ECO:0000256" key="2">
    <source>
        <dbReference type="ARBA" id="ARBA00022574"/>
    </source>
</evidence>
<organism evidence="8 9">
    <name type="scientific">Tritrichomonas musculus</name>
    <dbReference type="NCBI Taxonomy" id="1915356"/>
    <lineage>
        <taxon>Eukaryota</taxon>
        <taxon>Metamonada</taxon>
        <taxon>Parabasalia</taxon>
        <taxon>Tritrichomonadida</taxon>
        <taxon>Tritrichomonadidae</taxon>
        <taxon>Tritrichomonas</taxon>
    </lineage>
</organism>
<dbReference type="SUPFAM" id="SSF50978">
    <property type="entry name" value="WD40 repeat-like"/>
    <property type="match status" value="2"/>
</dbReference>
<dbReference type="PROSITE" id="PS50294">
    <property type="entry name" value="WD_REPEATS_REGION"/>
    <property type="match status" value="1"/>
</dbReference>
<comment type="subcellular location">
    <subcellularLocation>
        <location evidence="1">Cell projection</location>
        <location evidence="1">Cilium</location>
    </subcellularLocation>
</comment>
<dbReference type="InterPro" id="IPR001680">
    <property type="entry name" value="WD40_rpt"/>
</dbReference>
<dbReference type="SMART" id="SM00320">
    <property type="entry name" value="WD40"/>
    <property type="match status" value="5"/>
</dbReference>
<dbReference type="InterPro" id="IPR015943">
    <property type="entry name" value="WD40/YVTN_repeat-like_dom_sf"/>
</dbReference>
<comment type="caution">
    <text evidence="8">The sequence shown here is derived from an EMBL/GenBank/DDBJ whole genome shotgun (WGS) entry which is preliminary data.</text>
</comment>
<evidence type="ECO:0000256" key="4">
    <source>
        <dbReference type="ARBA" id="ARBA00023069"/>
    </source>
</evidence>
<feature type="repeat" description="WD" evidence="6">
    <location>
        <begin position="51"/>
        <end position="92"/>
    </location>
</feature>
<evidence type="ECO:0000256" key="6">
    <source>
        <dbReference type="PROSITE-ProRule" id="PRU00221"/>
    </source>
</evidence>
<dbReference type="PROSITE" id="PS50082">
    <property type="entry name" value="WD_REPEATS_2"/>
    <property type="match status" value="1"/>
</dbReference>
<gene>
    <name evidence="8" type="ORF">M9Y10_044329</name>
</gene>
<evidence type="ECO:0000313" key="8">
    <source>
        <dbReference type="EMBL" id="KAK8885200.1"/>
    </source>
</evidence>
<dbReference type="InterPro" id="IPR039857">
    <property type="entry name" value="Ift122/121"/>
</dbReference>
<protein>
    <recommendedName>
        <fullName evidence="7">IFT122 second beta-propeller domain-containing protein</fullName>
    </recommendedName>
</protein>
<evidence type="ECO:0000259" key="7">
    <source>
        <dbReference type="Pfam" id="PF23377"/>
    </source>
</evidence>
<dbReference type="Proteomes" id="UP001470230">
    <property type="component" value="Unassembled WGS sequence"/>
</dbReference>
<keyword evidence="5" id="KW-0966">Cell projection</keyword>
<keyword evidence="3" id="KW-0677">Repeat</keyword>
<dbReference type="EMBL" id="JAPFFF010000008">
    <property type="protein sequence ID" value="KAK8885200.1"/>
    <property type="molecule type" value="Genomic_DNA"/>
</dbReference>
<accession>A0ABR2K557</accession>
<dbReference type="Pfam" id="PF23377">
    <property type="entry name" value="Beta-prop_IFT122_2nd"/>
    <property type="match status" value="1"/>
</dbReference>
<evidence type="ECO:0000256" key="5">
    <source>
        <dbReference type="ARBA" id="ARBA00023273"/>
    </source>
</evidence>
<dbReference type="Gene3D" id="2.130.10.10">
    <property type="entry name" value="YVTN repeat-like/Quinoprotein amine dehydrogenase"/>
    <property type="match status" value="2"/>
</dbReference>
<sequence>MISQLVWKKKLSKSDPIYSFCINPDNNEIIAACSNDVLFLNLESGEILDRKRYHRSSIYSIRLSFDRTYFASSSRDGMVVVWQTKDHVSIINFGSSSAIRFLLWSPTEEAIISISNKDYHIWHSTQARTQCIQIKDHTLSIENGAFSTDGLKYALCFSDCTIKIYQFANQKEIQSFSFPSPLTIIKFIKIDNDECFITVDIDKYVSIFRISDKTLIRKNELSFEALQVVDFQIEDSKYFLFSGISNKISIFTENLMFLDNIHCKEKWIWDFQNCKNENILLCGRNGCIEKRTFCFPSSAASNSDFIIYIGNLNRFKLTNLLNGETFISLNFPNIILSISISYHHFLIMFKNSIYVYLYDFQEKVENNDDLYKKMFEVPGNFDGAKSDISDRNIFIAYRKSLTVYSMSGNVKKKVNFNSAIFSVIKTEAVNDGCIVGCENGSIFFYVVDQPEPVCLYKHKKAIKYAKKWNLTLAFIDIDKELFVMNYFTREVLFYERNIDSFAFSDRVDNLFAYADCNSNLFVRFLHHMSRPFYIEGKIISFFGNDVILLNGSSIVHCIPDLPFEKVLRESRSDEGISLIDFYELVNINPTFQQWESIHNIASEINIPDVALLAAQNLKKNYFEIEYSQKVLCGQIKIENIKAPLELEELGIIDLAIREYANSNDWGNVFRLVNSFGFESLLLDLSIPENECETAAKYLLKCKLYDGAIKLLKKSKKISLLAQVYVSLGRWIDAVTLSLSNPSIHHIVFLRFGEQLFVHKNYFESIVSFFIPTLLFDSEDRAAIFSKLYNNALESKDSYLQMSFVCLLQAFNDPFNYWILHQKSVALYASNRLSKFLMLPMTFDDVKTVFYLSYYVIAYLHRIQIRGIHYIDILVQFLYSSTILGLKKWIDFSLEEISSFSIPGSAHEIVEMATQKMAEKKVIYESSEKVDFFCQKCKKSIFESSTVPVLHCSSCNSPIAFSCHSCRPLPIVEMSQPPNCIEKDQLLKSEVINELKENLDSLNFHIVAQKLKEKVDVKPIFWFNEKIEEIHCCCNCGALYDESDYEEAVVGRGRCAICYSTIVDEEDVFKPNEEDESILNLLRPFEEDSPVRF</sequence>
<proteinExistence type="predicted"/>
<dbReference type="PANTHER" id="PTHR12764">
    <property type="entry name" value="WD REPEAT DOMAIN-RELATED"/>
    <property type="match status" value="1"/>
</dbReference>
<dbReference type="Pfam" id="PF00400">
    <property type="entry name" value="WD40"/>
    <property type="match status" value="1"/>
</dbReference>
<evidence type="ECO:0000256" key="3">
    <source>
        <dbReference type="ARBA" id="ARBA00022737"/>
    </source>
</evidence>
<evidence type="ECO:0000256" key="1">
    <source>
        <dbReference type="ARBA" id="ARBA00004138"/>
    </source>
</evidence>
<keyword evidence="4" id="KW-0969">Cilium</keyword>
<feature type="domain" description="IFT122 second beta-propeller" evidence="7">
    <location>
        <begin position="325"/>
        <end position="553"/>
    </location>
</feature>
<reference evidence="8 9" key="1">
    <citation type="submission" date="2024-04" db="EMBL/GenBank/DDBJ databases">
        <title>Tritrichomonas musculus Genome.</title>
        <authorList>
            <person name="Alves-Ferreira E."/>
            <person name="Grigg M."/>
            <person name="Lorenzi H."/>
            <person name="Galac M."/>
        </authorList>
    </citation>
    <scope>NUCLEOTIDE SEQUENCE [LARGE SCALE GENOMIC DNA]</scope>
    <source>
        <strain evidence="8 9">EAF2021</strain>
    </source>
</reference>
<dbReference type="InterPro" id="IPR036322">
    <property type="entry name" value="WD40_repeat_dom_sf"/>
</dbReference>
<dbReference type="InterPro" id="IPR056152">
    <property type="entry name" value="Beta-prop_IFT122_2nd"/>
</dbReference>
<evidence type="ECO:0000313" key="9">
    <source>
        <dbReference type="Proteomes" id="UP001470230"/>
    </source>
</evidence>
<name>A0ABR2K557_9EUKA</name>